<dbReference type="AlphaFoldDB" id="R7UGS2"/>
<sequence length="524" mass="57942">MALTSFEHGIGVFVSHVVSASQADTQGLAVGDELVRVNGFTIQQAVHQEVLNLIKTQTELLLKVRNIGMLPVKDNHNEHVTWRYVDNIDNSKALQEVLDGEHSKRTPWREPIEAKIFICLPVGANLGCSISSASDKDGGIYVQSVQEESYAEEAGLRIGDQLLQVNGTPFTNISHSEAMVALKGSRHLNIIIRRNADVKSAVERSRESTLKKLTTDENHPKQNREKSASPNNSITLPKQQDLIQQAIKVLEQKEAEQRRHAAPSVEAQPPPPPPLPNPLGNSHPYATITKDPLNISRSAAASVVLPSPKSNRSSQMNPVHLSTDDNYSYRIQKPVLLHPTSRASQEPVYSTVNDVYEEVFTRDSFNPNQLFTNEQIAGRVVKLINVKKGESRDLGVVIDRYTHRSQPGIVVTELYEDGAFHKHGGVGIGDEILLLDGISLQGKSTDDARELLRKAFQSSPKIPLQLVLAKAPANYDTGPDVPLLIWTITCGKRTVLCRCRRKSPSPSFNRPLLWSTLGIHYLIS</sequence>
<reference evidence="7" key="3">
    <citation type="submission" date="2015-06" db="UniProtKB">
        <authorList>
            <consortium name="EnsemblMetazoa"/>
        </authorList>
    </citation>
    <scope>IDENTIFICATION</scope>
</reference>
<dbReference type="SUPFAM" id="SSF50156">
    <property type="entry name" value="PDZ domain-like"/>
    <property type="match status" value="3"/>
</dbReference>
<dbReference type="EMBL" id="AMQN01007731">
    <property type="status" value="NOT_ANNOTATED_CDS"/>
    <property type="molecule type" value="Genomic_DNA"/>
</dbReference>
<feature type="domain" description="PDZ" evidence="5">
    <location>
        <begin position="383"/>
        <end position="455"/>
    </location>
</feature>
<dbReference type="HOGENOM" id="CLU_039736_0_0_1"/>
<keyword evidence="3" id="KW-0966">Cell projection</keyword>
<evidence type="ECO:0000256" key="2">
    <source>
        <dbReference type="ARBA" id="ARBA00022737"/>
    </source>
</evidence>
<feature type="compositionally biased region" description="Pro residues" evidence="4">
    <location>
        <begin position="268"/>
        <end position="277"/>
    </location>
</feature>
<reference evidence="8" key="1">
    <citation type="submission" date="2012-12" db="EMBL/GenBank/DDBJ databases">
        <authorList>
            <person name="Hellsten U."/>
            <person name="Grimwood J."/>
            <person name="Chapman J.A."/>
            <person name="Shapiro H."/>
            <person name="Aerts A."/>
            <person name="Otillar R.P."/>
            <person name="Terry A.Y."/>
            <person name="Boore J.L."/>
            <person name="Simakov O."/>
            <person name="Marletaz F."/>
            <person name="Cho S.-J."/>
            <person name="Edsinger-Gonzales E."/>
            <person name="Havlak P."/>
            <person name="Kuo D.-H."/>
            <person name="Larsson T."/>
            <person name="Lv J."/>
            <person name="Arendt D."/>
            <person name="Savage R."/>
            <person name="Osoegawa K."/>
            <person name="de Jong P."/>
            <person name="Lindberg D.R."/>
            <person name="Seaver E.C."/>
            <person name="Weisblat D.A."/>
            <person name="Putnam N.H."/>
            <person name="Grigoriev I.V."/>
            <person name="Rokhsar D.S."/>
        </authorList>
    </citation>
    <scope>NUCLEOTIDE SEQUENCE</scope>
    <source>
        <strain evidence="8">I ESC-2004</strain>
    </source>
</reference>
<evidence type="ECO:0000259" key="5">
    <source>
        <dbReference type="PROSITE" id="PS50106"/>
    </source>
</evidence>
<name>R7UGS2_CAPTE</name>
<dbReference type="PROSITE" id="PS50106">
    <property type="entry name" value="PDZ"/>
    <property type="match status" value="3"/>
</dbReference>
<dbReference type="EnsemblMetazoa" id="CapteT223554">
    <property type="protein sequence ID" value="CapteP223554"/>
    <property type="gene ID" value="CapteG223554"/>
</dbReference>
<dbReference type="STRING" id="283909.R7UGS2"/>
<dbReference type="EMBL" id="KB301284">
    <property type="protein sequence ID" value="ELU05744.1"/>
    <property type="molecule type" value="Genomic_DNA"/>
</dbReference>
<dbReference type="GO" id="GO:0005886">
    <property type="term" value="C:plasma membrane"/>
    <property type="evidence" value="ECO:0007669"/>
    <property type="project" value="TreeGrafter"/>
</dbReference>
<evidence type="ECO:0000313" key="6">
    <source>
        <dbReference type="EMBL" id="ELU05744.1"/>
    </source>
</evidence>
<comment type="subcellular location">
    <subcellularLocation>
        <location evidence="1">Cell projection</location>
    </subcellularLocation>
</comment>
<dbReference type="InterPro" id="IPR001478">
    <property type="entry name" value="PDZ"/>
</dbReference>
<feature type="region of interest" description="Disordered" evidence="4">
    <location>
        <begin position="253"/>
        <end position="280"/>
    </location>
</feature>
<proteinExistence type="predicted"/>
<dbReference type="PANTHER" id="PTHR23116:SF36">
    <property type="entry name" value="HARMONIN"/>
    <property type="match status" value="1"/>
</dbReference>
<gene>
    <name evidence="6" type="ORF">CAPTEDRAFT_223554</name>
</gene>
<feature type="domain" description="PDZ" evidence="5">
    <location>
        <begin position="1"/>
        <end position="55"/>
    </location>
</feature>
<protein>
    <recommendedName>
        <fullName evidence="5">PDZ domain-containing protein</fullName>
    </recommendedName>
</protein>
<dbReference type="OMA" id="VEDFICE"/>
<evidence type="ECO:0000313" key="7">
    <source>
        <dbReference type="EnsemblMetazoa" id="CapteP223554"/>
    </source>
</evidence>
<organism evidence="6">
    <name type="scientific">Capitella teleta</name>
    <name type="common">Polychaete worm</name>
    <dbReference type="NCBI Taxonomy" id="283909"/>
    <lineage>
        <taxon>Eukaryota</taxon>
        <taxon>Metazoa</taxon>
        <taxon>Spiralia</taxon>
        <taxon>Lophotrochozoa</taxon>
        <taxon>Annelida</taxon>
        <taxon>Polychaeta</taxon>
        <taxon>Sedentaria</taxon>
        <taxon>Scolecida</taxon>
        <taxon>Capitellidae</taxon>
        <taxon>Capitella</taxon>
    </lineage>
</organism>
<accession>R7UGS2</accession>
<keyword evidence="2" id="KW-0677">Repeat</keyword>
<feature type="region of interest" description="Disordered" evidence="4">
    <location>
        <begin position="201"/>
        <end position="238"/>
    </location>
</feature>
<evidence type="ECO:0000256" key="1">
    <source>
        <dbReference type="ARBA" id="ARBA00004316"/>
    </source>
</evidence>
<evidence type="ECO:0000313" key="8">
    <source>
        <dbReference type="Proteomes" id="UP000014760"/>
    </source>
</evidence>
<dbReference type="CDD" id="cd06738">
    <property type="entry name" value="PDZ2_harmonin"/>
    <property type="match status" value="1"/>
</dbReference>
<dbReference type="GO" id="GO:0042995">
    <property type="term" value="C:cell projection"/>
    <property type="evidence" value="ECO:0007669"/>
    <property type="project" value="UniProtKB-SubCell"/>
</dbReference>
<dbReference type="Gene3D" id="2.30.42.10">
    <property type="match status" value="3"/>
</dbReference>
<dbReference type="InterPro" id="IPR051844">
    <property type="entry name" value="USH2_Complex_Protein"/>
</dbReference>
<dbReference type="InterPro" id="IPR036034">
    <property type="entry name" value="PDZ_sf"/>
</dbReference>
<feature type="compositionally biased region" description="Basic and acidic residues" evidence="4">
    <location>
        <begin position="201"/>
        <end position="227"/>
    </location>
</feature>
<dbReference type="OrthoDB" id="7734647at2759"/>
<dbReference type="SMART" id="SM00228">
    <property type="entry name" value="PDZ"/>
    <property type="match status" value="3"/>
</dbReference>
<feature type="compositionally biased region" description="Polar residues" evidence="4">
    <location>
        <begin position="228"/>
        <end position="238"/>
    </location>
</feature>
<keyword evidence="8" id="KW-1185">Reference proteome</keyword>
<evidence type="ECO:0000256" key="3">
    <source>
        <dbReference type="ARBA" id="ARBA00023273"/>
    </source>
</evidence>
<dbReference type="PANTHER" id="PTHR23116">
    <property type="entry name" value="PDZ DOMAIN CONTAINING WHIRLIN AND HARMONIN-RELATED"/>
    <property type="match status" value="1"/>
</dbReference>
<feature type="domain" description="PDZ" evidence="5">
    <location>
        <begin position="123"/>
        <end position="185"/>
    </location>
</feature>
<reference evidence="6 8" key="2">
    <citation type="journal article" date="2013" name="Nature">
        <title>Insights into bilaterian evolution from three spiralian genomes.</title>
        <authorList>
            <person name="Simakov O."/>
            <person name="Marletaz F."/>
            <person name="Cho S.J."/>
            <person name="Edsinger-Gonzales E."/>
            <person name="Havlak P."/>
            <person name="Hellsten U."/>
            <person name="Kuo D.H."/>
            <person name="Larsson T."/>
            <person name="Lv J."/>
            <person name="Arendt D."/>
            <person name="Savage R."/>
            <person name="Osoegawa K."/>
            <person name="de Jong P."/>
            <person name="Grimwood J."/>
            <person name="Chapman J.A."/>
            <person name="Shapiro H."/>
            <person name="Aerts A."/>
            <person name="Otillar R.P."/>
            <person name="Terry A.Y."/>
            <person name="Boore J.L."/>
            <person name="Grigoriev I.V."/>
            <person name="Lindberg D.R."/>
            <person name="Seaver E.C."/>
            <person name="Weisblat D.A."/>
            <person name="Putnam N.H."/>
            <person name="Rokhsar D.S."/>
        </authorList>
    </citation>
    <scope>NUCLEOTIDE SEQUENCE</scope>
    <source>
        <strain evidence="6 8">I ESC-2004</strain>
    </source>
</reference>
<evidence type="ECO:0000256" key="4">
    <source>
        <dbReference type="SAM" id="MobiDB-lite"/>
    </source>
</evidence>
<dbReference type="Pfam" id="PF00595">
    <property type="entry name" value="PDZ"/>
    <property type="match status" value="3"/>
</dbReference>
<dbReference type="Proteomes" id="UP000014760">
    <property type="component" value="Unassembled WGS sequence"/>
</dbReference>